<dbReference type="Gene3D" id="3.40.50.150">
    <property type="entry name" value="Vaccinia Virus protein VP39"/>
    <property type="match status" value="1"/>
</dbReference>
<keyword evidence="1" id="KW-0489">Methyltransferase</keyword>
<dbReference type="Proteomes" id="UP000612680">
    <property type="component" value="Chromosome"/>
</dbReference>
<dbReference type="RefSeq" id="WP_204659323.1">
    <property type="nucleotide sequence ID" value="NZ_CP056775.1"/>
</dbReference>
<gene>
    <name evidence="1" type="ORF">HWI92_22035</name>
</gene>
<organism evidence="1 2">
    <name type="scientific">Dyadobacter sandarakinus</name>
    <dbReference type="NCBI Taxonomy" id="2747268"/>
    <lineage>
        <taxon>Bacteria</taxon>
        <taxon>Pseudomonadati</taxon>
        <taxon>Bacteroidota</taxon>
        <taxon>Cytophagia</taxon>
        <taxon>Cytophagales</taxon>
        <taxon>Spirosomataceae</taxon>
        <taxon>Dyadobacter</taxon>
    </lineage>
</organism>
<sequence>MNWHDTILSIRQQPKYADLVRLAYFDADLQLNVTRFGESEEFSETLKLLSTYAPNAKTILDIGAGNGISSINLALKGYTVTVVEPDPSDTVGANAIRILQNAYQLDNMQIHENYAEEIGFQSGSFDVVYVRQAMHHAYELKKFVSECARVLKPGGILLTVRDHVIYNESDKKWFLEMHPLHKFYGGENAFTTDEYKNAMKEAGLQLEKELRFYDSPVNYFPITTESVLGFQENRQQFYKSTLRKKIGFLADIPGAAFLYGLKIGDSIFDEKNIPGRMYSYISRKI</sequence>
<keyword evidence="1" id="KW-0808">Transferase</keyword>
<dbReference type="GO" id="GO:0008168">
    <property type="term" value="F:methyltransferase activity"/>
    <property type="evidence" value="ECO:0007669"/>
    <property type="project" value="UniProtKB-KW"/>
</dbReference>
<protein>
    <submittedName>
        <fullName evidence="1">Class I SAM-dependent methyltransferase</fullName>
    </submittedName>
</protein>
<dbReference type="CDD" id="cd02440">
    <property type="entry name" value="AdoMet_MTases"/>
    <property type="match status" value="1"/>
</dbReference>
<accession>A0ABX7ICZ1</accession>
<proteinExistence type="predicted"/>
<dbReference type="InterPro" id="IPR029063">
    <property type="entry name" value="SAM-dependent_MTases_sf"/>
</dbReference>
<keyword evidence="2" id="KW-1185">Reference proteome</keyword>
<reference evidence="1 2" key="1">
    <citation type="submission" date="2020-06" db="EMBL/GenBank/DDBJ databases">
        <title>Dyadobacter sandarakinus sp. nov., isolated from the soil of the Arctic Yellow River Station.</title>
        <authorList>
            <person name="Zhang Y."/>
            <person name="Peng F."/>
        </authorList>
    </citation>
    <scope>NUCLEOTIDE SEQUENCE [LARGE SCALE GENOMIC DNA]</scope>
    <source>
        <strain evidence="1 2">Q3-56</strain>
    </source>
</reference>
<evidence type="ECO:0000313" key="1">
    <source>
        <dbReference type="EMBL" id="QRR03397.1"/>
    </source>
</evidence>
<dbReference type="Pfam" id="PF13489">
    <property type="entry name" value="Methyltransf_23"/>
    <property type="match status" value="1"/>
</dbReference>
<dbReference type="PANTHER" id="PTHR43591">
    <property type="entry name" value="METHYLTRANSFERASE"/>
    <property type="match status" value="1"/>
</dbReference>
<evidence type="ECO:0000313" key="2">
    <source>
        <dbReference type="Proteomes" id="UP000612680"/>
    </source>
</evidence>
<name>A0ABX7ICZ1_9BACT</name>
<dbReference type="EMBL" id="CP056775">
    <property type="protein sequence ID" value="QRR03397.1"/>
    <property type="molecule type" value="Genomic_DNA"/>
</dbReference>
<dbReference type="SUPFAM" id="SSF53335">
    <property type="entry name" value="S-adenosyl-L-methionine-dependent methyltransferases"/>
    <property type="match status" value="1"/>
</dbReference>
<dbReference type="GO" id="GO:0032259">
    <property type="term" value="P:methylation"/>
    <property type="evidence" value="ECO:0007669"/>
    <property type="project" value="UniProtKB-KW"/>
</dbReference>